<keyword evidence="11" id="KW-0325">Glycoprotein</keyword>
<keyword evidence="8 12" id="KW-1133">Transmembrane helix</keyword>
<dbReference type="AlphaFoldDB" id="A0AAW1W4G1"/>
<evidence type="ECO:0000256" key="6">
    <source>
        <dbReference type="ARBA" id="ARBA00022729"/>
    </source>
</evidence>
<keyword evidence="4" id="KW-0433">Leucine-rich repeat</keyword>
<dbReference type="InterPro" id="IPR001611">
    <property type="entry name" value="Leu-rich_rpt"/>
</dbReference>
<evidence type="ECO:0000256" key="1">
    <source>
        <dbReference type="ARBA" id="ARBA00004251"/>
    </source>
</evidence>
<reference evidence="15 16" key="1">
    <citation type="journal article" date="2023" name="G3 (Bethesda)">
        <title>A chromosome-length genome assembly and annotation of blackberry (Rubus argutus, cv. 'Hillquist').</title>
        <authorList>
            <person name="Bruna T."/>
            <person name="Aryal R."/>
            <person name="Dudchenko O."/>
            <person name="Sargent D.J."/>
            <person name="Mead D."/>
            <person name="Buti M."/>
            <person name="Cavallini A."/>
            <person name="Hytonen T."/>
            <person name="Andres J."/>
            <person name="Pham M."/>
            <person name="Weisz D."/>
            <person name="Mascagni F."/>
            <person name="Usai G."/>
            <person name="Natali L."/>
            <person name="Bassil N."/>
            <person name="Fernandez G.E."/>
            <person name="Lomsadze A."/>
            <person name="Armour M."/>
            <person name="Olukolu B."/>
            <person name="Poorten T."/>
            <person name="Britton C."/>
            <person name="Davik J."/>
            <person name="Ashrafi H."/>
            <person name="Aiden E.L."/>
            <person name="Borodovsky M."/>
            <person name="Worthington M."/>
        </authorList>
    </citation>
    <scope>NUCLEOTIDE SEQUENCE [LARGE SCALE GENOMIC DNA]</scope>
    <source>
        <strain evidence="15">PI 553951</strain>
    </source>
</reference>
<dbReference type="Gene3D" id="3.80.10.10">
    <property type="entry name" value="Ribonuclease Inhibitor"/>
    <property type="match status" value="4"/>
</dbReference>
<feature type="chain" id="PRO_5043475214" description="Leucine-rich repeat-containing N-terminal plant-type domain-containing protein" evidence="13">
    <location>
        <begin position="22"/>
        <end position="1010"/>
    </location>
</feature>
<keyword evidence="10" id="KW-0675">Receptor</keyword>
<keyword evidence="3" id="KW-1003">Cell membrane</keyword>
<comment type="subcellular location">
    <subcellularLocation>
        <location evidence="1">Cell membrane</location>
        <topology evidence="1">Single-pass type I membrane protein</topology>
    </subcellularLocation>
</comment>
<gene>
    <name evidence="15" type="ORF">M0R45_037741</name>
</gene>
<keyword evidence="9 12" id="KW-0472">Membrane</keyword>
<evidence type="ECO:0000313" key="15">
    <source>
        <dbReference type="EMBL" id="KAK9913942.1"/>
    </source>
</evidence>
<dbReference type="InterPro" id="IPR003591">
    <property type="entry name" value="Leu-rich_rpt_typical-subtyp"/>
</dbReference>
<evidence type="ECO:0000256" key="5">
    <source>
        <dbReference type="ARBA" id="ARBA00022692"/>
    </source>
</evidence>
<dbReference type="PANTHER" id="PTHR48063">
    <property type="entry name" value="LRR RECEPTOR-LIKE KINASE"/>
    <property type="match status" value="1"/>
</dbReference>
<evidence type="ECO:0000256" key="8">
    <source>
        <dbReference type="ARBA" id="ARBA00022989"/>
    </source>
</evidence>
<dbReference type="InterPro" id="IPR013210">
    <property type="entry name" value="LRR_N_plant-typ"/>
</dbReference>
<dbReference type="SUPFAM" id="SSF52058">
    <property type="entry name" value="L domain-like"/>
    <property type="match status" value="3"/>
</dbReference>
<evidence type="ECO:0000256" key="10">
    <source>
        <dbReference type="ARBA" id="ARBA00023170"/>
    </source>
</evidence>
<keyword evidence="16" id="KW-1185">Reference proteome</keyword>
<evidence type="ECO:0000256" key="12">
    <source>
        <dbReference type="SAM" id="Phobius"/>
    </source>
</evidence>
<dbReference type="SMART" id="SM00369">
    <property type="entry name" value="LRR_TYP"/>
    <property type="match status" value="11"/>
</dbReference>
<evidence type="ECO:0000256" key="7">
    <source>
        <dbReference type="ARBA" id="ARBA00022737"/>
    </source>
</evidence>
<dbReference type="PANTHER" id="PTHR48063:SF98">
    <property type="entry name" value="LRR RECEPTOR-LIKE SERINE_THREONINE-PROTEIN KINASE FLS2"/>
    <property type="match status" value="1"/>
</dbReference>
<comment type="similarity">
    <text evidence="2">Belongs to the RLP family.</text>
</comment>
<dbReference type="InterPro" id="IPR032675">
    <property type="entry name" value="LRR_dom_sf"/>
</dbReference>
<dbReference type="Proteomes" id="UP001457282">
    <property type="component" value="Unassembled WGS sequence"/>
</dbReference>
<dbReference type="EMBL" id="JBEDUW010000007">
    <property type="protein sequence ID" value="KAK9913942.1"/>
    <property type="molecule type" value="Genomic_DNA"/>
</dbReference>
<evidence type="ECO:0000256" key="13">
    <source>
        <dbReference type="SAM" id="SignalP"/>
    </source>
</evidence>
<dbReference type="Pfam" id="PF00560">
    <property type="entry name" value="LRR_1"/>
    <property type="match status" value="4"/>
</dbReference>
<keyword evidence="6 13" id="KW-0732">Signal</keyword>
<dbReference type="GO" id="GO:0005886">
    <property type="term" value="C:plasma membrane"/>
    <property type="evidence" value="ECO:0007669"/>
    <property type="project" value="UniProtKB-SubCell"/>
</dbReference>
<dbReference type="FunFam" id="3.80.10.10:FF:000095">
    <property type="entry name" value="LRR receptor-like serine/threonine-protein kinase GSO1"/>
    <property type="match status" value="1"/>
</dbReference>
<evidence type="ECO:0000256" key="11">
    <source>
        <dbReference type="ARBA" id="ARBA00023180"/>
    </source>
</evidence>
<organism evidence="15 16">
    <name type="scientific">Rubus argutus</name>
    <name type="common">Southern blackberry</name>
    <dbReference type="NCBI Taxonomy" id="59490"/>
    <lineage>
        <taxon>Eukaryota</taxon>
        <taxon>Viridiplantae</taxon>
        <taxon>Streptophyta</taxon>
        <taxon>Embryophyta</taxon>
        <taxon>Tracheophyta</taxon>
        <taxon>Spermatophyta</taxon>
        <taxon>Magnoliopsida</taxon>
        <taxon>eudicotyledons</taxon>
        <taxon>Gunneridae</taxon>
        <taxon>Pentapetalae</taxon>
        <taxon>rosids</taxon>
        <taxon>fabids</taxon>
        <taxon>Rosales</taxon>
        <taxon>Rosaceae</taxon>
        <taxon>Rosoideae</taxon>
        <taxon>Rosoideae incertae sedis</taxon>
        <taxon>Rubus</taxon>
    </lineage>
</organism>
<feature type="signal peptide" evidence="13">
    <location>
        <begin position="1"/>
        <end position="21"/>
    </location>
</feature>
<dbReference type="InterPro" id="IPR046956">
    <property type="entry name" value="RLP23-like"/>
</dbReference>
<evidence type="ECO:0000256" key="4">
    <source>
        <dbReference type="ARBA" id="ARBA00022614"/>
    </source>
</evidence>
<feature type="domain" description="Leucine-rich repeat-containing N-terminal plant-type" evidence="14">
    <location>
        <begin position="36"/>
        <end position="74"/>
    </location>
</feature>
<keyword evidence="7" id="KW-0677">Repeat</keyword>
<evidence type="ECO:0000259" key="14">
    <source>
        <dbReference type="Pfam" id="PF08263"/>
    </source>
</evidence>
<evidence type="ECO:0000256" key="3">
    <source>
        <dbReference type="ARBA" id="ARBA00022475"/>
    </source>
</evidence>
<evidence type="ECO:0000256" key="9">
    <source>
        <dbReference type="ARBA" id="ARBA00023136"/>
    </source>
</evidence>
<name>A0AAW1W4G1_RUBAR</name>
<dbReference type="Pfam" id="PF08263">
    <property type="entry name" value="LRRNT_2"/>
    <property type="match status" value="1"/>
</dbReference>
<accession>A0AAW1W4G1</accession>
<comment type="caution">
    <text evidence="15">The sequence shown here is derived from an EMBL/GenBank/DDBJ whole genome shotgun (WGS) entry which is preliminary data.</text>
</comment>
<dbReference type="PROSITE" id="PS51450">
    <property type="entry name" value="LRR"/>
    <property type="match status" value="1"/>
</dbReference>
<dbReference type="Pfam" id="PF13855">
    <property type="entry name" value="LRR_8"/>
    <property type="match status" value="5"/>
</dbReference>
<dbReference type="PRINTS" id="PR00019">
    <property type="entry name" value="LEURICHRPT"/>
</dbReference>
<keyword evidence="5 12" id="KW-0812">Transmembrane</keyword>
<evidence type="ECO:0000256" key="2">
    <source>
        <dbReference type="ARBA" id="ARBA00009592"/>
    </source>
</evidence>
<protein>
    <recommendedName>
        <fullName evidence="14">Leucine-rich repeat-containing N-terminal plant-type domain-containing protein</fullName>
    </recommendedName>
</protein>
<proteinExistence type="inferred from homology"/>
<sequence length="1010" mass="112064">MSTILLLVRFLTVATITISFGLCCNGNLGVPPCKESEKQALLKFKHDLKDPAHRLLSWRAGEGDCCNWTGVVCDNITGHVLELHLSLDFWLSQVSQPPEYSWFNPFLGGKINPSLLNLKHLNYLDLSNNRFEGIQIPTFFGSLKSLRYLDLSDSGFEGTIPHQLGNISSLRHLSLSNNDGLKVENLEWISGLSQLEHLDMSSLNLSKASNNWLQVTNKLPSLVELHLSFCGLDNIPSLLATNFTSFAILDLSGNHFHSLMPRWVFSLRNLASLDLSSCGFQGLIPSSPHNITSLREIDLSWNDLGLPIPEWLFNHKDLTNLSLGGNQFGGPFPGGIANMTGLKSLHLESNNFHSSIPKWFYSLKLIDLDLSKNTFSGNVSEFFERSHQIESLSLGNNNFSGHLTEQIGKCKNLYSLDVSYNSISGPIPVSLGNMSSVLQKLVISHNQFNGTLPETIGQLKMLTELDISYNSLEGVVSEVHFAHLASLDSFIANANLCTLKTRRDWLPRFQLQELDLNSWHLGPEFPIWLQTQTKLSLLSLSNTGISATIPTWFWNIFSQLHYINLSHNQLYGEIQNTVQGSVVDLSFNQFNGSLPLVSSAVDILDLSNSYFSGSVFRFFCDKMDTPKGLSFLFLGNNLLSGNIPDCLMNWPTLEVLDLENNNFTGTIPSSMESLINLRSLHLRNNRLSGELPSSLLYARDMSVLDLGENKFVGSLSAMKIADGFSSLVVLNLRSNKLQGHIPRELCGLRNLQILDLAGNNLSGTIPRCFNRFSAMATLSQLRSSIELIGFSIGNLDVESFLDKTPVVTKGIEYVYDKNLGLMTSIDLSANAISGEIPEELTDLIGLRALNLSENLLTGRIPSQIGNMGQLESIDLSMNRLHGEIPASMTRMTSLSHLNLSHNNLTGRIPKSTQLQSLDPSSFVGNELCGPPLSKNCSESKVNPPTATVEQHRGYDLFEDGWLYLSLGLGFMFGFWSILGSLLFNMPWSLAFSRFQNSIVLKLHAVIVDYF</sequence>
<feature type="transmembrane region" description="Helical" evidence="12">
    <location>
        <begin position="961"/>
        <end position="983"/>
    </location>
</feature>
<evidence type="ECO:0000313" key="16">
    <source>
        <dbReference type="Proteomes" id="UP001457282"/>
    </source>
</evidence>